<dbReference type="Proteomes" id="UP000245086">
    <property type="component" value="Unassembled WGS sequence"/>
</dbReference>
<evidence type="ECO:0000313" key="2">
    <source>
        <dbReference type="Proteomes" id="UP000245086"/>
    </source>
</evidence>
<gene>
    <name evidence="1" type="ORF">PbB2_00367</name>
</gene>
<proteinExistence type="predicted"/>
<protein>
    <submittedName>
        <fullName evidence="1">Uncharacterized protein</fullName>
    </submittedName>
</protein>
<sequence>MKNLHKMSAKASFRPRELHDFNEPMAPKAIRLQVRPSLWQRFLQAIGF</sequence>
<dbReference type="RefSeq" id="WP_192576109.1">
    <property type="nucleotide sequence ID" value="NZ_BFBR01000001.1"/>
</dbReference>
<evidence type="ECO:0000313" key="1">
    <source>
        <dbReference type="EMBL" id="GBF56710.1"/>
    </source>
</evidence>
<keyword evidence="2" id="KW-1185">Reference proteome</keyword>
<dbReference type="AlphaFoldDB" id="A0A2P2E6M8"/>
<reference evidence="1 2" key="1">
    <citation type="journal article" date="2018" name="Genome Announc.">
        <title>Draft Genome Sequence of "Candidatus Phycosocius bacilliformis," an Alphaproteobacterial Ectosymbiont of the Hydrocarbon-Producing Green Alga Botryococcus braunii.</title>
        <authorList>
            <person name="Tanabe Y."/>
            <person name="Yamaguchi H."/>
            <person name="Watanabe M.M."/>
        </authorList>
    </citation>
    <scope>NUCLEOTIDE SEQUENCE [LARGE SCALE GENOMIC DNA]</scope>
    <source>
        <strain evidence="1 2">BOTRYCO-2</strain>
    </source>
</reference>
<organism evidence="1 2">
    <name type="scientific">Candidatus Phycosocius bacilliformis</name>
    <dbReference type="NCBI Taxonomy" id="1445552"/>
    <lineage>
        <taxon>Bacteria</taxon>
        <taxon>Pseudomonadati</taxon>
        <taxon>Pseudomonadota</taxon>
        <taxon>Alphaproteobacteria</taxon>
        <taxon>Caulobacterales</taxon>
        <taxon>Caulobacterales incertae sedis</taxon>
        <taxon>Candidatus Phycosocius</taxon>
    </lineage>
</organism>
<dbReference type="EMBL" id="BFBR01000001">
    <property type="protein sequence ID" value="GBF56710.1"/>
    <property type="molecule type" value="Genomic_DNA"/>
</dbReference>
<name>A0A2P2E6M8_9PROT</name>
<accession>A0A2P2E6M8</accession>
<comment type="caution">
    <text evidence="1">The sequence shown here is derived from an EMBL/GenBank/DDBJ whole genome shotgun (WGS) entry which is preliminary data.</text>
</comment>